<proteinExistence type="predicted"/>
<reference evidence="2" key="4">
    <citation type="journal article" date="2015" name="G3 (Bethesda)">
        <title>Genome sequences of three phytopathogenic species of the Magnaporthaceae family of fungi.</title>
        <authorList>
            <person name="Okagaki L.H."/>
            <person name="Nunes C.C."/>
            <person name="Sailsbery J."/>
            <person name="Clay B."/>
            <person name="Brown D."/>
            <person name="John T."/>
            <person name="Oh Y."/>
            <person name="Young N."/>
            <person name="Fitzgerald M."/>
            <person name="Haas B.J."/>
            <person name="Zeng Q."/>
            <person name="Young S."/>
            <person name="Adiconis X."/>
            <person name="Fan L."/>
            <person name="Levin J.Z."/>
            <person name="Mitchell T.K."/>
            <person name="Okubara P.A."/>
            <person name="Farman M.L."/>
            <person name="Kohn L.M."/>
            <person name="Birren B."/>
            <person name="Ma L.-J."/>
            <person name="Dean R.A."/>
        </authorList>
    </citation>
    <scope>NUCLEOTIDE SEQUENCE</scope>
    <source>
        <strain evidence="2">R3-111a-1</strain>
    </source>
</reference>
<reference evidence="2" key="5">
    <citation type="submission" date="2018-04" db="UniProtKB">
        <authorList>
            <consortium name="EnsemblFungi"/>
        </authorList>
    </citation>
    <scope>IDENTIFICATION</scope>
    <source>
        <strain evidence="2">R3-111a-1</strain>
    </source>
</reference>
<evidence type="ECO:0000313" key="3">
    <source>
        <dbReference type="Proteomes" id="UP000006039"/>
    </source>
</evidence>
<dbReference type="GeneID" id="20349958"/>
<dbReference type="Proteomes" id="UP000006039">
    <property type="component" value="Unassembled WGS sequence"/>
</dbReference>
<reference evidence="3" key="1">
    <citation type="submission" date="2010-07" db="EMBL/GenBank/DDBJ databases">
        <title>The genome sequence of Gaeumannomyces graminis var. tritici strain R3-111a-1.</title>
        <authorList>
            <consortium name="The Broad Institute Genome Sequencing Platform"/>
            <person name="Ma L.-J."/>
            <person name="Dead R."/>
            <person name="Young S."/>
            <person name="Zeng Q."/>
            <person name="Koehrsen M."/>
            <person name="Alvarado L."/>
            <person name="Berlin A."/>
            <person name="Chapman S.B."/>
            <person name="Chen Z."/>
            <person name="Freedman E."/>
            <person name="Gellesch M."/>
            <person name="Goldberg J."/>
            <person name="Griggs A."/>
            <person name="Gujja S."/>
            <person name="Heilman E.R."/>
            <person name="Heiman D."/>
            <person name="Hepburn T."/>
            <person name="Howarth C."/>
            <person name="Jen D."/>
            <person name="Larson L."/>
            <person name="Mehta T."/>
            <person name="Neiman D."/>
            <person name="Pearson M."/>
            <person name="Roberts A."/>
            <person name="Saif S."/>
            <person name="Shea T."/>
            <person name="Shenoy N."/>
            <person name="Sisk P."/>
            <person name="Stolte C."/>
            <person name="Sykes S."/>
            <person name="Walk T."/>
            <person name="White J."/>
            <person name="Yandava C."/>
            <person name="Haas B."/>
            <person name="Nusbaum C."/>
            <person name="Birren B."/>
        </authorList>
    </citation>
    <scope>NUCLEOTIDE SEQUENCE [LARGE SCALE GENOMIC DNA]</scope>
    <source>
        <strain evidence="3">R3-111a-1</strain>
    </source>
</reference>
<dbReference type="VEuPathDB" id="FungiDB:GGTG_09500"/>
<dbReference type="AlphaFoldDB" id="J3P7K8"/>
<sequence>MSARPHSEANALATNCSDGRVVALGAHAERCKLEASLGSGCTGLHLHPLLTVAFRRAGRWTG</sequence>
<evidence type="ECO:0000313" key="2">
    <source>
        <dbReference type="EnsemblFungi" id="EJT72640"/>
    </source>
</evidence>
<dbReference type="HOGENOM" id="CLU_2904323_0_0_1"/>
<dbReference type="RefSeq" id="XP_009225614.1">
    <property type="nucleotide sequence ID" value="XM_009227350.1"/>
</dbReference>
<protein>
    <submittedName>
        <fullName evidence="1 2">Uncharacterized protein</fullName>
    </submittedName>
</protein>
<organism evidence="1">
    <name type="scientific">Gaeumannomyces tritici (strain R3-111a-1)</name>
    <name type="common">Wheat and barley take-all root rot fungus</name>
    <name type="synonym">Gaeumannomyces graminis var. tritici</name>
    <dbReference type="NCBI Taxonomy" id="644352"/>
    <lineage>
        <taxon>Eukaryota</taxon>
        <taxon>Fungi</taxon>
        <taxon>Dikarya</taxon>
        <taxon>Ascomycota</taxon>
        <taxon>Pezizomycotina</taxon>
        <taxon>Sordariomycetes</taxon>
        <taxon>Sordariomycetidae</taxon>
        <taxon>Magnaporthales</taxon>
        <taxon>Magnaporthaceae</taxon>
        <taxon>Gaeumannomyces</taxon>
    </lineage>
</organism>
<dbReference type="EMBL" id="GL385399">
    <property type="protein sequence ID" value="EJT72640.1"/>
    <property type="molecule type" value="Genomic_DNA"/>
</dbReference>
<reference evidence="1" key="3">
    <citation type="submission" date="2010-09" db="EMBL/GenBank/DDBJ databases">
        <title>Annotation of Gaeumannomyces graminis var. tritici R3-111a-1.</title>
        <authorList>
            <consortium name="The Broad Institute Genome Sequencing Platform"/>
            <person name="Ma L.-J."/>
            <person name="Dead R."/>
            <person name="Young S.K."/>
            <person name="Zeng Q."/>
            <person name="Gargeya S."/>
            <person name="Fitzgerald M."/>
            <person name="Haas B."/>
            <person name="Abouelleil A."/>
            <person name="Alvarado L."/>
            <person name="Arachchi H.M."/>
            <person name="Berlin A."/>
            <person name="Brown A."/>
            <person name="Chapman S.B."/>
            <person name="Chen Z."/>
            <person name="Dunbar C."/>
            <person name="Freedman E."/>
            <person name="Gearin G."/>
            <person name="Gellesch M."/>
            <person name="Goldberg J."/>
            <person name="Griggs A."/>
            <person name="Gujja S."/>
            <person name="Heiman D."/>
            <person name="Howarth C."/>
            <person name="Larson L."/>
            <person name="Lui A."/>
            <person name="MacDonald P.J.P."/>
            <person name="Mehta T."/>
            <person name="Montmayeur A."/>
            <person name="Murphy C."/>
            <person name="Neiman D."/>
            <person name="Pearson M."/>
            <person name="Priest M."/>
            <person name="Roberts A."/>
            <person name="Saif S."/>
            <person name="Shea T."/>
            <person name="Shenoy N."/>
            <person name="Sisk P."/>
            <person name="Stolte C."/>
            <person name="Sykes S."/>
            <person name="Yandava C."/>
            <person name="Wortman J."/>
            <person name="Nusbaum C."/>
            <person name="Birren B."/>
        </authorList>
    </citation>
    <scope>NUCLEOTIDE SEQUENCE</scope>
    <source>
        <strain evidence="1">R3-111a-1</strain>
    </source>
</reference>
<dbReference type="EnsemblFungi" id="EJT72640">
    <property type="protein sequence ID" value="EJT72640"/>
    <property type="gene ID" value="GGTG_09500"/>
</dbReference>
<keyword evidence="3" id="KW-1185">Reference proteome</keyword>
<accession>J3P7K8</accession>
<reference evidence="1" key="2">
    <citation type="submission" date="2010-07" db="EMBL/GenBank/DDBJ databases">
        <authorList>
            <consortium name="The Broad Institute Genome Sequencing Platform"/>
            <consortium name="Broad Institute Genome Sequencing Center for Infectious Disease"/>
            <person name="Ma L.-J."/>
            <person name="Dead R."/>
            <person name="Young S."/>
            <person name="Zeng Q."/>
            <person name="Koehrsen M."/>
            <person name="Alvarado L."/>
            <person name="Berlin A."/>
            <person name="Chapman S.B."/>
            <person name="Chen Z."/>
            <person name="Freedman E."/>
            <person name="Gellesch M."/>
            <person name="Goldberg J."/>
            <person name="Griggs A."/>
            <person name="Gujja S."/>
            <person name="Heilman E.R."/>
            <person name="Heiman D."/>
            <person name="Hepburn T."/>
            <person name="Howarth C."/>
            <person name="Jen D."/>
            <person name="Larson L."/>
            <person name="Mehta T."/>
            <person name="Neiman D."/>
            <person name="Pearson M."/>
            <person name="Roberts A."/>
            <person name="Saif S."/>
            <person name="Shea T."/>
            <person name="Shenoy N."/>
            <person name="Sisk P."/>
            <person name="Stolte C."/>
            <person name="Sykes S."/>
            <person name="Walk T."/>
            <person name="White J."/>
            <person name="Yandava C."/>
            <person name="Haas B."/>
            <person name="Nusbaum C."/>
            <person name="Birren B."/>
        </authorList>
    </citation>
    <scope>NUCLEOTIDE SEQUENCE</scope>
    <source>
        <strain evidence="1">R3-111a-1</strain>
    </source>
</reference>
<evidence type="ECO:0000313" key="1">
    <source>
        <dbReference type="EMBL" id="EJT72640.1"/>
    </source>
</evidence>
<name>J3P7K8_GAET3</name>
<gene>
    <name evidence="2" type="primary">20349958</name>
    <name evidence="1" type="ORF">GGTG_09500</name>
</gene>